<dbReference type="SUPFAM" id="SSF51735">
    <property type="entry name" value="NAD(P)-binding Rossmann-fold domains"/>
    <property type="match status" value="1"/>
</dbReference>
<name>J8ZXA0_EDHAE</name>
<dbReference type="InterPro" id="IPR002347">
    <property type="entry name" value="SDR_fam"/>
</dbReference>
<comment type="caution">
    <text evidence="4">The sequence shown here is derived from an EMBL/GenBank/DDBJ whole genome shotgun (WGS) entry which is preliminary data.</text>
</comment>
<reference evidence="5" key="2">
    <citation type="submission" date="2015-07" db="EMBL/GenBank/DDBJ databases">
        <title>Contrasting host-pathogen interactions and genome evolution in two generalist and specialist microsporidian pathogens of mosquitoes.</title>
        <authorList>
            <consortium name="The Broad Institute Genomics Platform"/>
            <consortium name="The Broad Institute Genome Sequencing Center for Infectious Disease"/>
            <person name="Cuomo C.A."/>
            <person name="Sanscrainte N.D."/>
            <person name="Goldberg J.M."/>
            <person name="Heiman D."/>
            <person name="Young S."/>
            <person name="Zeng Q."/>
            <person name="Becnel J.J."/>
            <person name="Birren B.W."/>
        </authorList>
    </citation>
    <scope>NUCLEOTIDE SEQUENCE [LARGE SCALE GENOMIC DNA]</scope>
    <source>
        <strain evidence="5">USNM 41457</strain>
    </source>
</reference>
<organism evidence="4 5">
    <name type="scientific">Edhazardia aedis (strain USNM 41457)</name>
    <name type="common">Microsporidian parasite</name>
    <dbReference type="NCBI Taxonomy" id="1003232"/>
    <lineage>
        <taxon>Eukaryota</taxon>
        <taxon>Fungi</taxon>
        <taxon>Fungi incertae sedis</taxon>
        <taxon>Microsporidia</taxon>
        <taxon>Edhazardia</taxon>
    </lineage>
</organism>
<evidence type="ECO:0000256" key="2">
    <source>
        <dbReference type="ARBA" id="ARBA00023002"/>
    </source>
</evidence>
<dbReference type="PANTHER" id="PTHR24320:SF148">
    <property type="entry name" value="NAD(P)-BINDING ROSSMANN-FOLD SUPERFAMILY PROTEIN"/>
    <property type="match status" value="1"/>
</dbReference>
<dbReference type="HOGENOM" id="CLU_624076_0_0_1"/>
<dbReference type="OrthoDB" id="191139at2759"/>
<dbReference type="AlphaFoldDB" id="J8ZXA0"/>
<gene>
    <name evidence="4" type="ORF">EDEG_01437</name>
</gene>
<proteinExistence type="inferred from homology"/>
<keyword evidence="5" id="KW-1185">Reference proteome</keyword>
<protein>
    <submittedName>
        <fullName evidence="4">Uncharacterized protein</fullName>
    </submittedName>
</protein>
<evidence type="ECO:0000256" key="3">
    <source>
        <dbReference type="SAM" id="MobiDB-lite"/>
    </source>
</evidence>
<evidence type="ECO:0000313" key="5">
    <source>
        <dbReference type="Proteomes" id="UP000003163"/>
    </source>
</evidence>
<dbReference type="STRING" id="1003232.J8ZXA0"/>
<dbReference type="GO" id="GO:0016491">
    <property type="term" value="F:oxidoreductase activity"/>
    <property type="evidence" value="ECO:0007669"/>
    <property type="project" value="UniProtKB-KW"/>
</dbReference>
<dbReference type="Pfam" id="PF00106">
    <property type="entry name" value="adh_short"/>
    <property type="match status" value="1"/>
</dbReference>
<evidence type="ECO:0000313" key="4">
    <source>
        <dbReference type="EMBL" id="EJW04313.1"/>
    </source>
</evidence>
<sequence length="439" mass="50798">MYTNKLSKIFCFIAHIRILPPHIKISLIGTIEGFLNFITCFSRIWSRNKPFVMSNVRNVKNEKSNKAQKDSVNSINEEIRKNRGQKGGNKIRSEDDTSNVNILENGKNKENPLVIVTGGTRGIGLQIVNILVENNFRVHILSRSIREMEKIRHKNRVMIRYSYLDLSKIKNINSTVKNIVKEYQEADEDFNLKYVICNAGVYYRNTWFIDDVESNLMVNHVGHHCLVQCLLNYQPEKVLFVSSSAAYSVTNWCYVSSKFTYGVSRDKSINNKNKKINQKIQDSKSITFTKKRDLKIESVSSRFEAFKKTYTSQSDFLMTKYSMSKFANILYCLYLQKNNKKTIFIAAHPGMIPTALFDTTFYGKFLNFFSFVHPFVLYSDKEGAKDILNALFSSENGDLMYVRGKKAEVPRFASIDKAENLMEYTNMVCEENDIKYQNV</sequence>
<dbReference type="PANTHER" id="PTHR24320">
    <property type="entry name" value="RETINOL DEHYDROGENASE"/>
    <property type="match status" value="1"/>
</dbReference>
<dbReference type="InParanoid" id="J8ZXA0"/>
<feature type="region of interest" description="Disordered" evidence="3">
    <location>
        <begin position="62"/>
        <end position="102"/>
    </location>
</feature>
<reference evidence="4 5" key="1">
    <citation type="submission" date="2011-08" db="EMBL/GenBank/DDBJ databases">
        <authorList>
            <person name="Liu Z.J."/>
            <person name="Shi F.L."/>
            <person name="Lu J.Q."/>
            <person name="Li M."/>
            <person name="Wang Z.L."/>
        </authorList>
    </citation>
    <scope>NUCLEOTIDE SEQUENCE [LARGE SCALE GENOMIC DNA]</scope>
    <source>
        <strain evidence="4 5">USNM 41457</strain>
    </source>
</reference>
<evidence type="ECO:0000256" key="1">
    <source>
        <dbReference type="ARBA" id="ARBA00006484"/>
    </source>
</evidence>
<dbReference type="VEuPathDB" id="MicrosporidiaDB:EDEG_01437"/>
<dbReference type="EMBL" id="AFBI03000020">
    <property type="protein sequence ID" value="EJW04313.1"/>
    <property type="molecule type" value="Genomic_DNA"/>
</dbReference>
<dbReference type="OMA" id="NNKHREN"/>
<dbReference type="Proteomes" id="UP000003163">
    <property type="component" value="Unassembled WGS sequence"/>
</dbReference>
<keyword evidence="2" id="KW-0560">Oxidoreductase</keyword>
<accession>J8ZXA0</accession>
<dbReference type="InterPro" id="IPR036291">
    <property type="entry name" value="NAD(P)-bd_dom_sf"/>
</dbReference>
<dbReference type="Gene3D" id="3.40.50.720">
    <property type="entry name" value="NAD(P)-binding Rossmann-like Domain"/>
    <property type="match status" value="1"/>
</dbReference>
<comment type="similarity">
    <text evidence="1">Belongs to the short-chain dehydrogenases/reductases (SDR) family.</text>
</comment>